<dbReference type="GO" id="GO:0016810">
    <property type="term" value="F:hydrolase activity, acting on carbon-nitrogen (but not peptide) bonds"/>
    <property type="evidence" value="ECO:0007669"/>
    <property type="project" value="InterPro"/>
</dbReference>
<dbReference type="EMBL" id="BAWO01000029">
    <property type="protein sequence ID" value="GAJ39904.1"/>
    <property type="molecule type" value="Genomic_DNA"/>
</dbReference>
<comment type="caution">
    <text evidence="2">The sequence shown here is derived from an EMBL/GenBank/DDBJ whole genome shotgun (WGS) entry which is preliminary data.</text>
</comment>
<dbReference type="PANTHER" id="PTHR10587">
    <property type="entry name" value="GLYCOSYL TRANSFERASE-RELATED"/>
    <property type="match status" value="1"/>
</dbReference>
<evidence type="ECO:0000259" key="1">
    <source>
        <dbReference type="PROSITE" id="PS51677"/>
    </source>
</evidence>
<dbReference type="InterPro" id="IPR050248">
    <property type="entry name" value="Polysacc_deacetylase_ArnD"/>
</dbReference>
<feature type="domain" description="NodB homology" evidence="1">
    <location>
        <begin position="39"/>
        <end position="227"/>
    </location>
</feature>
<protein>
    <recommendedName>
        <fullName evidence="1">NodB homology domain-containing protein</fullName>
    </recommendedName>
</protein>
<name>A0A023DF59_9BACL</name>
<dbReference type="InterPro" id="IPR002509">
    <property type="entry name" value="NODB_dom"/>
</dbReference>
<dbReference type="CDD" id="cd10959">
    <property type="entry name" value="CE4_NodB_like_3"/>
    <property type="match status" value="1"/>
</dbReference>
<evidence type="ECO:0000313" key="2">
    <source>
        <dbReference type="EMBL" id="GAJ39904.1"/>
    </source>
</evidence>
<dbReference type="InterPro" id="IPR011330">
    <property type="entry name" value="Glyco_hydro/deAcase_b/a-brl"/>
</dbReference>
<dbReference type="RefSeq" id="WP_017435879.1">
    <property type="nucleotide sequence ID" value="NZ_BAWO01000029.1"/>
</dbReference>
<dbReference type="Proteomes" id="UP000023561">
    <property type="component" value="Unassembled WGS sequence"/>
</dbReference>
<dbReference type="SUPFAM" id="SSF88713">
    <property type="entry name" value="Glycoside hydrolase/deacetylase"/>
    <property type="match status" value="1"/>
</dbReference>
<dbReference type="Gene3D" id="3.20.20.370">
    <property type="entry name" value="Glycoside hydrolase/deacetylase"/>
    <property type="match status" value="1"/>
</dbReference>
<accession>A0A023DF59</accession>
<sequence>MLWMILACLIGGILLYGIVPTIVIRKKKFRIYREGASENNIALTFDDGPDPYYTPKLLDLLKKHQVKATFFVVGNKAKQYPDIVRRMHEEGHEIGMHNYRHISNWLILPPFLEKGLQKSADIIEEIIGKRPIYYRPPWGHFNLFTPLVQKKYITVLWTYILGDWNAKLGTMELFRRLRNSMKGGAIIVLHDNGDALGADKRAPEQMLAALELLLKEEAAKKMRWVTITDVMNVQTNKQISSI</sequence>
<gene>
    <name evidence="2" type="ORF">GCA01S_029_00820</name>
</gene>
<dbReference type="PROSITE" id="PS51677">
    <property type="entry name" value="NODB"/>
    <property type="match status" value="1"/>
</dbReference>
<organism evidence="2 3">
    <name type="scientific">Parageobacillus caldoxylosilyticus NBRC 107762</name>
    <dbReference type="NCBI Taxonomy" id="1220594"/>
    <lineage>
        <taxon>Bacteria</taxon>
        <taxon>Bacillati</taxon>
        <taxon>Bacillota</taxon>
        <taxon>Bacilli</taxon>
        <taxon>Bacillales</taxon>
        <taxon>Anoxybacillaceae</taxon>
        <taxon>Saccharococcus</taxon>
    </lineage>
</organism>
<dbReference type="AlphaFoldDB" id="A0A023DF59"/>
<dbReference type="Pfam" id="PF01522">
    <property type="entry name" value="Polysacc_deac_1"/>
    <property type="match status" value="1"/>
</dbReference>
<dbReference type="GO" id="GO:0005975">
    <property type="term" value="P:carbohydrate metabolic process"/>
    <property type="evidence" value="ECO:0007669"/>
    <property type="project" value="InterPro"/>
</dbReference>
<proteinExistence type="predicted"/>
<reference evidence="2 3" key="1">
    <citation type="submission" date="2014-04" db="EMBL/GenBank/DDBJ databases">
        <title>Whole genome shotgun sequence of Geobacillus caldoxylosilyticus NBRC 107762.</title>
        <authorList>
            <person name="Hosoyama A."/>
            <person name="Hosoyama Y."/>
            <person name="Katano-Makiyama Y."/>
            <person name="Tsuchikane K."/>
            <person name="Ohji S."/>
            <person name="Ichikawa N."/>
            <person name="Yamazoe A."/>
            <person name="Fujita N."/>
        </authorList>
    </citation>
    <scope>NUCLEOTIDE SEQUENCE [LARGE SCALE GENOMIC DNA]</scope>
    <source>
        <strain evidence="2 3">NBRC 107762</strain>
    </source>
</reference>
<dbReference type="PANTHER" id="PTHR10587:SF137">
    <property type="entry name" value="4-DEOXY-4-FORMAMIDO-L-ARABINOSE-PHOSPHOUNDECAPRENOL DEFORMYLASE ARND-RELATED"/>
    <property type="match status" value="1"/>
</dbReference>
<keyword evidence="3" id="KW-1185">Reference proteome</keyword>
<evidence type="ECO:0000313" key="3">
    <source>
        <dbReference type="Proteomes" id="UP000023561"/>
    </source>
</evidence>